<comment type="caution">
    <text evidence="9">The sequence shown here is derived from an EMBL/GenBank/DDBJ whole genome shotgun (WGS) entry which is preliminary data.</text>
</comment>
<evidence type="ECO:0000313" key="9">
    <source>
        <dbReference type="EMBL" id="PRY07331.1"/>
    </source>
</evidence>
<feature type="transmembrane region" description="Helical" evidence="7">
    <location>
        <begin position="127"/>
        <end position="148"/>
    </location>
</feature>
<evidence type="ECO:0000256" key="5">
    <source>
        <dbReference type="ARBA" id="ARBA00022989"/>
    </source>
</evidence>
<evidence type="ECO:0000259" key="8">
    <source>
        <dbReference type="PROSITE" id="PS50928"/>
    </source>
</evidence>
<evidence type="ECO:0000256" key="4">
    <source>
        <dbReference type="ARBA" id="ARBA00022692"/>
    </source>
</evidence>
<dbReference type="GO" id="GO:0005886">
    <property type="term" value="C:plasma membrane"/>
    <property type="evidence" value="ECO:0007669"/>
    <property type="project" value="UniProtKB-SubCell"/>
</dbReference>
<dbReference type="Gene3D" id="1.10.3720.10">
    <property type="entry name" value="MetI-like"/>
    <property type="match status" value="1"/>
</dbReference>
<keyword evidence="3" id="KW-1003">Cell membrane</keyword>
<dbReference type="PROSITE" id="PS50928">
    <property type="entry name" value="ABC_TM1"/>
    <property type="match status" value="1"/>
</dbReference>
<reference evidence="9 10" key="1">
    <citation type="submission" date="2018-03" db="EMBL/GenBank/DDBJ databases">
        <title>Genomic Encyclopedia of Archaeal and Bacterial Type Strains, Phase II (KMG-II): from individual species to whole genera.</title>
        <authorList>
            <person name="Goeker M."/>
        </authorList>
    </citation>
    <scope>NUCLEOTIDE SEQUENCE [LARGE SCALE GENOMIC DNA]</scope>
    <source>
        <strain evidence="9 10">DSM 19711</strain>
    </source>
</reference>
<keyword evidence="9" id="KW-0762">Sugar transport</keyword>
<feature type="transmembrane region" description="Helical" evidence="7">
    <location>
        <begin position="229"/>
        <end position="251"/>
    </location>
</feature>
<comment type="similarity">
    <text evidence="7">Belongs to the binding-protein-dependent transport system permease family.</text>
</comment>
<keyword evidence="6 7" id="KW-0472">Membrane</keyword>
<evidence type="ECO:0000256" key="1">
    <source>
        <dbReference type="ARBA" id="ARBA00004651"/>
    </source>
</evidence>
<evidence type="ECO:0000256" key="3">
    <source>
        <dbReference type="ARBA" id="ARBA00022475"/>
    </source>
</evidence>
<evidence type="ECO:0000256" key="6">
    <source>
        <dbReference type="ARBA" id="ARBA00023136"/>
    </source>
</evidence>
<feature type="transmembrane region" description="Helical" evidence="7">
    <location>
        <begin position="169"/>
        <end position="194"/>
    </location>
</feature>
<comment type="subcellular location">
    <subcellularLocation>
        <location evidence="1 7">Cell membrane</location>
        <topology evidence="1 7">Multi-pass membrane protein</topology>
    </subcellularLocation>
</comment>
<dbReference type="Pfam" id="PF00528">
    <property type="entry name" value="BPD_transp_1"/>
    <property type="match status" value="1"/>
</dbReference>
<accession>A0A2T0QR70</accession>
<evidence type="ECO:0000256" key="2">
    <source>
        <dbReference type="ARBA" id="ARBA00022448"/>
    </source>
</evidence>
<keyword evidence="4 7" id="KW-0812">Transmembrane</keyword>
<dbReference type="Proteomes" id="UP000238083">
    <property type="component" value="Unassembled WGS sequence"/>
</dbReference>
<dbReference type="SUPFAM" id="SSF161098">
    <property type="entry name" value="MetI-like"/>
    <property type="match status" value="1"/>
</dbReference>
<feature type="transmembrane region" description="Helical" evidence="7">
    <location>
        <begin position="93"/>
        <end position="115"/>
    </location>
</feature>
<sequence length="265" mass="29099">MVALALYFLIPVLWMIFASTKSTADLNSSFGFWFADIHFVQNLKTVFVLQDGIFLRWMGNSLLYAGVGSLGATLIAAAAGYSLAKFHFAGRDALLGFILGGVLIPATVLALPTYILLDRVGLINTYWAVFLPSLGSTFGVFLCRIYVASSVPDEIIEAARVDGAGEVRIFFTIVLRMVVPALVTVFLFSFISIWNNFFLPLIVLNDERKWPVTLGLYSLQQSAQSDPDIVRTVVTGSLVSTIPLVILFLVLQRYWRSGLTAGALK</sequence>
<keyword evidence="10" id="KW-1185">Reference proteome</keyword>
<dbReference type="OrthoDB" id="2063054at2"/>
<keyword evidence="2 7" id="KW-0813">Transport</keyword>
<keyword evidence="5 7" id="KW-1133">Transmembrane helix</keyword>
<dbReference type="PANTHER" id="PTHR43744:SF12">
    <property type="entry name" value="ABC TRANSPORTER PERMEASE PROTEIN MG189-RELATED"/>
    <property type="match status" value="1"/>
</dbReference>
<dbReference type="InterPro" id="IPR035906">
    <property type="entry name" value="MetI-like_sf"/>
</dbReference>
<organism evidence="9 10">
    <name type="scientific">Kineococcus rhizosphaerae</name>
    <dbReference type="NCBI Taxonomy" id="559628"/>
    <lineage>
        <taxon>Bacteria</taxon>
        <taxon>Bacillati</taxon>
        <taxon>Actinomycetota</taxon>
        <taxon>Actinomycetes</taxon>
        <taxon>Kineosporiales</taxon>
        <taxon>Kineosporiaceae</taxon>
        <taxon>Kineococcus</taxon>
    </lineage>
</organism>
<protein>
    <submittedName>
        <fullName evidence="9">Multiple sugar transport system permease protein</fullName>
    </submittedName>
</protein>
<proteinExistence type="inferred from homology"/>
<dbReference type="GO" id="GO:0055085">
    <property type="term" value="P:transmembrane transport"/>
    <property type="evidence" value="ECO:0007669"/>
    <property type="project" value="InterPro"/>
</dbReference>
<feature type="transmembrane region" description="Helical" evidence="7">
    <location>
        <begin position="62"/>
        <end position="81"/>
    </location>
</feature>
<dbReference type="CDD" id="cd06261">
    <property type="entry name" value="TM_PBP2"/>
    <property type="match status" value="1"/>
</dbReference>
<dbReference type="EMBL" id="PVZF01000029">
    <property type="protein sequence ID" value="PRY07331.1"/>
    <property type="molecule type" value="Genomic_DNA"/>
</dbReference>
<feature type="domain" description="ABC transmembrane type-1" evidence="8">
    <location>
        <begin position="58"/>
        <end position="251"/>
    </location>
</feature>
<dbReference type="InterPro" id="IPR000515">
    <property type="entry name" value="MetI-like"/>
</dbReference>
<dbReference type="PANTHER" id="PTHR43744">
    <property type="entry name" value="ABC TRANSPORTER PERMEASE PROTEIN MG189-RELATED-RELATED"/>
    <property type="match status" value="1"/>
</dbReference>
<dbReference type="AlphaFoldDB" id="A0A2T0QR70"/>
<name>A0A2T0QR70_9ACTN</name>
<evidence type="ECO:0000256" key="7">
    <source>
        <dbReference type="RuleBase" id="RU363032"/>
    </source>
</evidence>
<evidence type="ECO:0000313" key="10">
    <source>
        <dbReference type="Proteomes" id="UP000238083"/>
    </source>
</evidence>
<gene>
    <name evidence="9" type="ORF">CLV37_1297</name>
</gene>